<reference evidence="6" key="1">
    <citation type="journal article" date="2017" name="Plant J.">
        <title>The pomegranate (Punica granatum L.) genome and the genomics of punicalagin biosynthesis.</title>
        <authorList>
            <person name="Qin G."/>
            <person name="Xu C."/>
            <person name="Ming R."/>
            <person name="Tang H."/>
            <person name="Guyot R."/>
            <person name="Kramer E.M."/>
            <person name="Hu Y."/>
            <person name="Yi X."/>
            <person name="Qi Y."/>
            <person name="Xu X."/>
            <person name="Gao Z."/>
            <person name="Pan H."/>
            <person name="Jian J."/>
            <person name="Tian Y."/>
            <person name="Yue Z."/>
            <person name="Xu Y."/>
        </authorList>
    </citation>
    <scope>NUCLEOTIDE SEQUENCE [LARGE SCALE GENOMIC DNA]</scope>
    <source>
        <strain evidence="6">cv. Dabenzi</strain>
    </source>
</reference>
<comment type="similarity">
    <text evidence="1">Belongs to the PPR family. P subfamily.</text>
</comment>
<dbReference type="NCBIfam" id="TIGR00756">
    <property type="entry name" value="PPR"/>
    <property type="match status" value="4"/>
</dbReference>
<evidence type="ECO:0000313" key="5">
    <source>
        <dbReference type="EMBL" id="PKI64400.1"/>
    </source>
</evidence>
<dbReference type="EMBL" id="PGOL01000820">
    <property type="protein sequence ID" value="PKI64400.1"/>
    <property type="molecule type" value="Genomic_DNA"/>
</dbReference>
<sequence length="458" mass="51385">MSKQVCLQSFLRTLRTAKKGLRPHNLSPLLCQETLELISGSPPSISSFSSSSSLTAFLSELDLPSLRRLLSDHYIPSSTCLNLFNFLLRSPPPSLSFQPDLRSHLILICRLLKATNFSEAVKLMKSVLVDQILAHPFPLIADELWSCPAKPRTVAKFFNLMLQVYSENRLFGEALMAFDYMKGNGIEINERTCTMHLLALKRCGEVRMSVDFFDRMIESGVPISVYSLTAVVDGLCRSGEIKMGRELVEEMLSRGTVRPNVVTFNVLIAACSKRWNFDELESVLRLMEEVAVGFNLKTYKFLIDGFTSSGKVGDAKRLLAEMHDKGLRVDAHLYNLIINAYSISGAAESTVSLFDEMTKRGVVKNPDTYWALISGLCRAGKMGAVRGYMREMQRKGFELEKVMLETVMEGFCRVGMVDSEFRWQRKGSVVLPSSVLKGRRGNCGNRVRKVRRKESAVG</sequence>
<reference evidence="5 7" key="3">
    <citation type="submission" date="2017-11" db="EMBL/GenBank/DDBJ databases">
        <title>De-novo sequencing of pomegranate (Punica granatum L.) genome.</title>
        <authorList>
            <person name="Akparov Z."/>
            <person name="Amiraslanov A."/>
            <person name="Hajiyeva S."/>
            <person name="Abbasov M."/>
            <person name="Kaur K."/>
            <person name="Hamwieh A."/>
            <person name="Solovyev V."/>
            <person name="Salamov A."/>
            <person name="Braich B."/>
            <person name="Kosarev P."/>
            <person name="Mahmoud A."/>
            <person name="Hajiyev E."/>
            <person name="Babayeva S."/>
            <person name="Izzatullayeva V."/>
            <person name="Mammadov A."/>
            <person name="Mammadov A."/>
            <person name="Sharifova S."/>
            <person name="Ojaghi J."/>
            <person name="Eynullazada K."/>
            <person name="Bayramov B."/>
            <person name="Abdulazimova A."/>
            <person name="Shahmuradov I."/>
        </authorList>
    </citation>
    <scope>NUCLEOTIDE SEQUENCE [LARGE SCALE GENOMIC DNA]</scope>
    <source>
        <strain evidence="5">AG2017</strain>
        <strain evidence="7">cv. AG2017</strain>
        <tissue evidence="5">Leaf</tissue>
    </source>
</reference>
<comment type="caution">
    <text evidence="4">The sequence shown here is derived from an EMBL/GenBank/DDBJ whole genome shotgun (WGS) entry which is preliminary data.</text>
</comment>
<dbReference type="EMBL" id="MTKT01003950">
    <property type="protein sequence ID" value="OWM73775.1"/>
    <property type="molecule type" value="Genomic_DNA"/>
</dbReference>
<name>A0A218WLV0_PUNGR</name>
<evidence type="ECO:0000313" key="7">
    <source>
        <dbReference type="Proteomes" id="UP000233551"/>
    </source>
</evidence>
<gene>
    <name evidence="4" type="ORF">CDL15_Pgr026879</name>
    <name evidence="5" type="ORF">CRG98_015185</name>
</gene>
<proteinExistence type="inferred from homology"/>
<dbReference type="PANTHER" id="PTHR47941">
    <property type="entry name" value="PENTATRICOPEPTIDE REPEAT-CONTAINING PROTEIN 3, MITOCHONDRIAL"/>
    <property type="match status" value="1"/>
</dbReference>
<dbReference type="OrthoDB" id="185373at2759"/>
<feature type="repeat" description="PPR" evidence="3">
    <location>
        <begin position="260"/>
        <end position="294"/>
    </location>
</feature>
<accession>A0A218WLV0</accession>
<evidence type="ECO:0000256" key="2">
    <source>
        <dbReference type="ARBA" id="ARBA00022737"/>
    </source>
</evidence>
<dbReference type="STRING" id="22663.A0A218WLV0"/>
<dbReference type="Proteomes" id="UP000233551">
    <property type="component" value="Unassembled WGS sequence"/>
</dbReference>
<keyword evidence="2" id="KW-0677">Repeat</keyword>
<protein>
    <submittedName>
        <fullName evidence="4">Uncharacterized protein</fullName>
    </submittedName>
</protein>
<feature type="repeat" description="PPR" evidence="3">
    <location>
        <begin position="330"/>
        <end position="364"/>
    </location>
</feature>
<dbReference type="GeneID" id="116200523"/>
<dbReference type="InterPro" id="IPR002885">
    <property type="entry name" value="PPR_rpt"/>
</dbReference>
<dbReference type="AlphaFoldDB" id="A0A218WLV0"/>
<evidence type="ECO:0000256" key="3">
    <source>
        <dbReference type="PROSITE-ProRule" id="PRU00708"/>
    </source>
</evidence>
<dbReference type="Pfam" id="PF13041">
    <property type="entry name" value="PPR_2"/>
    <property type="match status" value="2"/>
</dbReference>
<dbReference type="Gene3D" id="1.25.40.10">
    <property type="entry name" value="Tetratricopeptide repeat domain"/>
    <property type="match status" value="2"/>
</dbReference>
<feature type="repeat" description="PPR" evidence="3">
    <location>
        <begin position="224"/>
        <end position="258"/>
    </location>
</feature>
<dbReference type="Proteomes" id="UP000197138">
    <property type="component" value="Unassembled WGS sequence"/>
</dbReference>
<evidence type="ECO:0000256" key="1">
    <source>
        <dbReference type="ARBA" id="ARBA00007626"/>
    </source>
</evidence>
<evidence type="ECO:0000313" key="6">
    <source>
        <dbReference type="Proteomes" id="UP000197138"/>
    </source>
</evidence>
<evidence type="ECO:0000313" key="4">
    <source>
        <dbReference type="EMBL" id="OWM73775.1"/>
    </source>
</evidence>
<dbReference type="Pfam" id="PF01535">
    <property type="entry name" value="PPR"/>
    <property type="match status" value="3"/>
</dbReference>
<reference evidence="4" key="2">
    <citation type="submission" date="2017-06" db="EMBL/GenBank/DDBJ databases">
        <title>The pomegranate genome and the genomics of punicalagin biosynthesis.</title>
        <authorList>
            <person name="Xu C."/>
        </authorList>
    </citation>
    <scope>NUCLEOTIDE SEQUENCE [LARGE SCALE GENOMIC DNA]</scope>
    <source>
        <tissue evidence="4">Fresh leaf</tissue>
    </source>
</reference>
<feature type="repeat" description="PPR" evidence="3">
    <location>
        <begin position="365"/>
        <end position="399"/>
    </location>
</feature>
<dbReference type="InterPro" id="IPR011990">
    <property type="entry name" value="TPR-like_helical_dom_sf"/>
</dbReference>
<feature type="repeat" description="PPR" evidence="3">
    <location>
        <begin position="295"/>
        <end position="329"/>
    </location>
</feature>
<dbReference type="PROSITE" id="PS51375">
    <property type="entry name" value="PPR"/>
    <property type="match status" value="5"/>
</dbReference>
<organism evidence="4 6">
    <name type="scientific">Punica granatum</name>
    <name type="common">Pomegranate</name>
    <dbReference type="NCBI Taxonomy" id="22663"/>
    <lineage>
        <taxon>Eukaryota</taxon>
        <taxon>Viridiplantae</taxon>
        <taxon>Streptophyta</taxon>
        <taxon>Embryophyta</taxon>
        <taxon>Tracheophyta</taxon>
        <taxon>Spermatophyta</taxon>
        <taxon>Magnoliopsida</taxon>
        <taxon>eudicotyledons</taxon>
        <taxon>Gunneridae</taxon>
        <taxon>Pentapetalae</taxon>
        <taxon>rosids</taxon>
        <taxon>malvids</taxon>
        <taxon>Myrtales</taxon>
        <taxon>Lythraceae</taxon>
        <taxon>Punica</taxon>
    </lineage>
</organism>
<keyword evidence="7" id="KW-1185">Reference proteome</keyword>